<gene>
    <name evidence="1" type="ORF">FPZ41_43830</name>
</gene>
<sequence>MTTIAIIGAGPGVGLAVARRFGREGFAVALLSRRQTSVDELAATLESEGVTARGFAADVRDPESVERALASASASLGPIEVLQYSPLPQREFLRPVLETSREDFATALQFSLFGAMAATQQVLEDMRSTGRGTLVFVNGGTAARPRTDFAGTSVAFAAESAYASTLHDALKQDGIHVTQLIIPGAIPAEDPERGPAAVADRIWQLHRERDGFRHFLTPMDED</sequence>
<dbReference type="PANTHER" id="PTHR43431:SF7">
    <property type="entry name" value="OXIDOREDUCTASE, SHORT CHAIN DEHYDROGENASE_REDUCTASE FAMILY (AFU_ORTHOLOGUE AFUA_5G14000)"/>
    <property type="match status" value="1"/>
</dbReference>
<dbReference type="SUPFAM" id="SSF51735">
    <property type="entry name" value="NAD(P)-binding Rossmann-fold domains"/>
    <property type="match status" value="1"/>
</dbReference>
<dbReference type="InterPro" id="IPR036291">
    <property type="entry name" value="NAD(P)-bd_dom_sf"/>
</dbReference>
<dbReference type="InterPro" id="IPR002347">
    <property type="entry name" value="SDR_fam"/>
</dbReference>
<reference evidence="1 2" key="1">
    <citation type="submission" date="2019-09" db="EMBL/GenBank/DDBJ databases">
        <authorList>
            <person name="Duangmal K."/>
            <person name="Teo W.F.A."/>
            <person name="Lipun K."/>
        </authorList>
    </citation>
    <scope>NUCLEOTIDE SEQUENCE [LARGE SCALE GENOMIC DNA]</scope>
    <source>
        <strain evidence="1 2">K1PN6</strain>
    </source>
</reference>
<dbReference type="EMBL" id="VMNX01000368">
    <property type="protein sequence ID" value="MPY55113.1"/>
    <property type="molecule type" value="Genomic_DNA"/>
</dbReference>
<dbReference type="Gene3D" id="3.40.50.720">
    <property type="entry name" value="NAD(P)-binding Rossmann-like Domain"/>
    <property type="match status" value="1"/>
</dbReference>
<name>A0A5N8X6N7_9ACTN</name>
<organism evidence="1 2">
    <name type="scientific">Streptomyces acidicola</name>
    <dbReference type="NCBI Taxonomy" id="2596892"/>
    <lineage>
        <taxon>Bacteria</taxon>
        <taxon>Bacillati</taxon>
        <taxon>Actinomycetota</taxon>
        <taxon>Actinomycetes</taxon>
        <taxon>Kitasatosporales</taxon>
        <taxon>Streptomycetaceae</taxon>
        <taxon>Streptomyces</taxon>
    </lineage>
</organism>
<dbReference type="Proteomes" id="UP000373149">
    <property type="component" value="Unassembled WGS sequence"/>
</dbReference>
<proteinExistence type="predicted"/>
<comment type="caution">
    <text evidence="1">The sequence shown here is derived from an EMBL/GenBank/DDBJ whole genome shotgun (WGS) entry which is preliminary data.</text>
</comment>
<protein>
    <submittedName>
        <fullName evidence="1">SDR family NAD(P)-dependent oxidoreductase</fullName>
    </submittedName>
</protein>
<keyword evidence="2" id="KW-1185">Reference proteome</keyword>
<accession>A0A5N8X6N7</accession>
<dbReference type="AlphaFoldDB" id="A0A5N8X6N7"/>
<evidence type="ECO:0000313" key="2">
    <source>
        <dbReference type="Proteomes" id="UP000373149"/>
    </source>
</evidence>
<dbReference type="Pfam" id="PF00106">
    <property type="entry name" value="adh_short"/>
    <property type="match status" value="1"/>
</dbReference>
<dbReference type="PANTHER" id="PTHR43431">
    <property type="entry name" value="OXIDOREDUCTASE, SHORT CHAIN DEHYDROGENASE/REDUCTASE FAMILY (AFU_ORTHOLOGUE AFUA_5G14000)"/>
    <property type="match status" value="1"/>
</dbReference>
<evidence type="ECO:0000313" key="1">
    <source>
        <dbReference type="EMBL" id="MPY55113.1"/>
    </source>
</evidence>
<dbReference type="RefSeq" id="WP_152870167.1">
    <property type="nucleotide sequence ID" value="NZ_VMNX01000368.1"/>
</dbReference>